<sequence>MKVFPTIVFAGTILLVSCSPYWRCESGACDGGHARLISKYCDVYEGETRNGEPEGMGRWTSAGSRCTPGFTTGAAEGLMYEGPVTSANGTFRFDGEGTLTYPNGMVLGGTFKGHLASPGLQPGSGFFRYGNVDFRGEWVKRKADDREVLMCIQGDCLNGRGIRVSSTAMIVEGTFRNGSPAGSPCRISTPRNDAQGLCSSFWITSGKLSCPPKQKRHCDWLIARDPGNYQYDPGLYGWLSRLTIKN</sequence>
<protein>
    <recommendedName>
        <fullName evidence="3">MORN repeat-containing protein</fullName>
    </recommendedName>
</protein>
<accession>A0A833H081</accession>
<dbReference type="SUPFAM" id="SSF82185">
    <property type="entry name" value="Histone H3 K4-specific methyltransferase SET7/9 N-terminal domain"/>
    <property type="match status" value="1"/>
</dbReference>
<dbReference type="AlphaFoldDB" id="A0A833H081"/>
<name>A0A833H081_9LEPT</name>
<evidence type="ECO:0000313" key="1">
    <source>
        <dbReference type="EMBL" id="KAB2931570.1"/>
    </source>
</evidence>
<evidence type="ECO:0000313" key="2">
    <source>
        <dbReference type="Proteomes" id="UP000460298"/>
    </source>
</evidence>
<evidence type="ECO:0008006" key="3">
    <source>
        <dbReference type="Google" id="ProtNLM"/>
    </source>
</evidence>
<dbReference type="EMBL" id="WBUI01000013">
    <property type="protein sequence ID" value="KAB2931570.1"/>
    <property type="molecule type" value="Genomic_DNA"/>
</dbReference>
<proteinExistence type="predicted"/>
<organism evidence="1 2">
    <name type="scientific">Leptonema illini</name>
    <dbReference type="NCBI Taxonomy" id="183"/>
    <lineage>
        <taxon>Bacteria</taxon>
        <taxon>Pseudomonadati</taxon>
        <taxon>Spirochaetota</taxon>
        <taxon>Spirochaetia</taxon>
        <taxon>Leptospirales</taxon>
        <taxon>Leptospiraceae</taxon>
        <taxon>Leptonema</taxon>
    </lineage>
</organism>
<gene>
    <name evidence="1" type="ORF">F9K24_13310</name>
</gene>
<reference evidence="1 2" key="1">
    <citation type="submission" date="2019-10" db="EMBL/GenBank/DDBJ databases">
        <title>Extracellular Electron Transfer in a Candidatus Methanoperedens spp. Enrichment Culture.</title>
        <authorList>
            <person name="Berger S."/>
            <person name="Rangel Shaw D."/>
            <person name="Berben T."/>
            <person name="In 'T Zandt M."/>
            <person name="Frank J."/>
            <person name="Reimann J."/>
            <person name="Jetten M.S.M."/>
            <person name="Welte C.U."/>
        </authorList>
    </citation>
    <scope>NUCLEOTIDE SEQUENCE [LARGE SCALE GENOMIC DNA]</scope>
    <source>
        <strain evidence="1">SB12</strain>
    </source>
</reference>
<dbReference type="Proteomes" id="UP000460298">
    <property type="component" value="Unassembled WGS sequence"/>
</dbReference>
<comment type="caution">
    <text evidence="1">The sequence shown here is derived from an EMBL/GenBank/DDBJ whole genome shotgun (WGS) entry which is preliminary data.</text>
</comment>
<dbReference type="PROSITE" id="PS51257">
    <property type="entry name" value="PROKAR_LIPOPROTEIN"/>
    <property type="match status" value="1"/>
</dbReference>